<keyword evidence="7" id="KW-1185">Reference proteome</keyword>
<sequence>MSVIIDDIDPNFPMESILAEPRIGTVDACAVCNNPTAFLCTFCHGIFYCTDAHSAQDEANHALICRAGAAIPKRPVDTSRNYIAVLVFPEFSKQPYYAWTSWSVNVHGRPVFDQSMWFGGGYRSFPRFMTVHPVTRQPFGNAIMYFQKEHADDKAGAGEENLCVYNFTGGKGGRVIGPLLFLAVGRSPDRAKEWLVSFLPSDMPLLLHELKERTATTIQTEVASVKAMVCYPDDPNRHFNAADNHPKPATSDKEDDNPKIAIEALDIPANHPIFAQDLTPDNPHIRSPTFAAAYRFPIRVYAFPPYTGTRNNTLAASLFPTTAIIKDDPTDSNDAGRPIVTSASIPPSTLGAVLIARADGKPLEVPHVLRFVEFGAHLSELWSRYGDYRARKAAEYKITDRILAGLQDGEMKEVDMTEEDCKMVTEMYESLDRDAYMEYWDKHAGDGDEGPFEGVERPWRKGKEKAGGSDGSFESVD</sequence>
<dbReference type="InterPro" id="IPR002893">
    <property type="entry name" value="Znf_MYND"/>
</dbReference>
<evidence type="ECO:0000256" key="4">
    <source>
        <dbReference type="SAM" id="MobiDB-lite"/>
    </source>
</evidence>
<keyword evidence="3" id="KW-0862">Zinc</keyword>
<evidence type="ECO:0000256" key="3">
    <source>
        <dbReference type="ARBA" id="ARBA00022833"/>
    </source>
</evidence>
<organism evidence="6 7">
    <name type="scientific">Drechslerella dactyloides</name>
    <name type="common">Nematode-trapping fungus</name>
    <name type="synonym">Arthrobotrys dactyloides</name>
    <dbReference type="NCBI Taxonomy" id="74499"/>
    <lineage>
        <taxon>Eukaryota</taxon>
        <taxon>Fungi</taxon>
        <taxon>Dikarya</taxon>
        <taxon>Ascomycota</taxon>
        <taxon>Pezizomycotina</taxon>
        <taxon>Orbiliomycetes</taxon>
        <taxon>Orbiliales</taxon>
        <taxon>Orbiliaceae</taxon>
        <taxon>Drechslerella</taxon>
    </lineage>
</organism>
<accession>A0AAD6IRD9</accession>
<dbReference type="PROSITE" id="PS01360">
    <property type="entry name" value="ZF_MYND_1"/>
    <property type="match status" value="1"/>
</dbReference>
<evidence type="ECO:0000259" key="5">
    <source>
        <dbReference type="PROSITE" id="PS01360"/>
    </source>
</evidence>
<dbReference type="EMBL" id="JAQGDS010000011">
    <property type="protein sequence ID" value="KAJ6257016.1"/>
    <property type="molecule type" value="Genomic_DNA"/>
</dbReference>
<keyword evidence="2" id="KW-0863">Zinc-finger</keyword>
<dbReference type="SUPFAM" id="SSF144232">
    <property type="entry name" value="HIT/MYND zinc finger-like"/>
    <property type="match status" value="1"/>
</dbReference>
<evidence type="ECO:0000256" key="2">
    <source>
        <dbReference type="ARBA" id="ARBA00022771"/>
    </source>
</evidence>
<evidence type="ECO:0000313" key="6">
    <source>
        <dbReference type="EMBL" id="KAJ6257016.1"/>
    </source>
</evidence>
<dbReference type="Gene3D" id="6.10.140.2220">
    <property type="match status" value="1"/>
</dbReference>
<gene>
    <name evidence="6" type="ORF">Dda_7899</name>
</gene>
<dbReference type="AlphaFoldDB" id="A0AAD6IRD9"/>
<feature type="region of interest" description="Disordered" evidence="4">
    <location>
        <begin position="444"/>
        <end position="477"/>
    </location>
</feature>
<comment type="caution">
    <text evidence="6">The sequence shown here is derived from an EMBL/GenBank/DDBJ whole genome shotgun (WGS) entry which is preliminary data.</text>
</comment>
<keyword evidence="1" id="KW-0479">Metal-binding</keyword>
<reference evidence="6" key="1">
    <citation type="submission" date="2023-01" db="EMBL/GenBank/DDBJ databases">
        <title>The chitinases involved in constricting ring structure development in the nematode-trapping fungus Drechslerella dactyloides.</title>
        <authorList>
            <person name="Wang R."/>
            <person name="Zhang L."/>
            <person name="Tang P."/>
            <person name="Li S."/>
            <person name="Liang L."/>
        </authorList>
    </citation>
    <scope>NUCLEOTIDE SEQUENCE</scope>
    <source>
        <strain evidence="6">YMF1.00031</strain>
    </source>
</reference>
<evidence type="ECO:0000256" key="1">
    <source>
        <dbReference type="ARBA" id="ARBA00022723"/>
    </source>
</evidence>
<name>A0AAD6IRD9_DREDA</name>
<dbReference type="GO" id="GO:0008270">
    <property type="term" value="F:zinc ion binding"/>
    <property type="evidence" value="ECO:0007669"/>
    <property type="project" value="UniProtKB-KW"/>
</dbReference>
<evidence type="ECO:0000313" key="7">
    <source>
        <dbReference type="Proteomes" id="UP001221413"/>
    </source>
</evidence>
<proteinExistence type="predicted"/>
<feature type="domain" description="MYND-type" evidence="5">
    <location>
        <begin position="29"/>
        <end position="65"/>
    </location>
</feature>
<feature type="compositionally biased region" description="Basic and acidic residues" evidence="4">
    <location>
        <begin position="454"/>
        <end position="467"/>
    </location>
</feature>
<dbReference type="Proteomes" id="UP001221413">
    <property type="component" value="Unassembled WGS sequence"/>
</dbReference>
<protein>
    <recommendedName>
        <fullName evidence="5">MYND-type domain-containing protein</fullName>
    </recommendedName>
</protein>